<proteinExistence type="predicted"/>
<dbReference type="AlphaFoldDB" id="A0A8J5RJT4"/>
<reference evidence="2" key="2">
    <citation type="submission" date="2021-02" db="EMBL/GenBank/DDBJ databases">
        <authorList>
            <person name="Kimball J.A."/>
            <person name="Haas M.W."/>
            <person name="Macchietto M."/>
            <person name="Kono T."/>
            <person name="Duquette J."/>
            <person name="Shao M."/>
        </authorList>
    </citation>
    <scope>NUCLEOTIDE SEQUENCE</scope>
    <source>
        <tissue evidence="2">Fresh leaf tissue</tissue>
    </source>
</reference>
<feature type="compositionally biased region" description="Basic residues" evidence="1">
    <location>
        <begin position="1"/>
        <end position="21"/>
    </location>
</feature>
<comment type="caution">
    <text evidence="2">The sequence shown here is derived from an EMBL/GenBank/DDBJ whole genome shotgun (WGS) entry which is preliminary data.</text>
</comment>
<name>A0A8J5RJT4_ZIZPA</name>
<feature type="region of interest" description="Disordered" evidence="1">
    <location>
        <begin position="137"/>
        <end position="165"/>
    </location>
</feature>
<feature type="compositionally biased region" description="Basic residues" evidence="1">
    <location>
        <begin position="97"/>
        <end position="107"/>
    </location>
</feature>
<feature type="region of interest" description="Disordered" evidence="1">
    <location>
        <begin position="1"/>
        <end position="24"/>
    </location>
</feature>
<protein>
    <submittedName>
        <fullName evidence="2">Uncharacterized protein</fullName>
    </submittedName>
</protein>
<feature type="compositionally biased region" description="Gly residues" evidence="1">
    <location>
        <begin position="146"/>
        <end position="155"/>
    </location>
</feature>
<keyword evidence="3" id="KW-1185">Reference proteome</keyword>
<dbReference type="EMBL" id="JAAALK010000290">
    <property type="protein sequence ID" value="KAG8047048.1"/>
    <property type="molecule type" value="Genomic_DNA"/>
</dbReference>
<evidence type="ECO:0000313" key="2">
    <source>
        <dbReference type="EMBL" id="KAG8047048.1"/>
    </source>
</evidence>
<feature type="region of interest" description="Disordered" evidence="1">
    <location>
        <begin position="88"/>
        <end position="125"/>
    </location>
</feature>
<evidence type="ECO:0000256" key="1">
    <source>
        <dbReference type="SAM" id="MobiDB-lite"/>
    </source>
</evidence>
<organism evidence="2 3">
    <name type="scientific">Zizania palustris</name>
    <name type="common">Northern wild rice</name>
    <dbReference type="NCBI Taxonomy" id="103762"/>
    <lineage>
        <taxon>Eukaryota</taxon>
        <taxon>Viridiplantae</taxon>
        <taxon>Streptophyta</taxon>
        <taxon>Embryophyta</taxon>
        <taxon>Tracheophyta</taxon>
        <taxon>Spermatophyta</taxon>
        <taxon>Magnoliopsida</taxon>
        <taxon>Liliopsida</taxon>
        <taxon>Poales</taxon>
        <taxon>Poaceae</taxon>
        <taxon>BOP clade</taxon>
        <taxon>Oryzoideae</taxon>
        <taxon>Oryzeae</taxon>
        <taxon>Zizaniinae</taxon>
        <taxon>Zizania</taxon>
    </lineage>
</organism>
<reference evidence="2" key="1">
    <citation type="journal article" date="2021" name="bioRxiv">
        <title>Whole Genome Assembly and Annotation of Northern Wild Rice, Zizania palustris L., Supports a Whole Genome Duplication in the Zizania Genus.</title>
        <authorList>
            <person name="Haas M."/>
            <person name="Kono T."/>
            <person name="Macchietto M."/>
            <person name="Millas R."/>
            <person name="McGilp L."/>
            <person name="Shao M."/>
            <person name="Duquette J."/>
            <person name="Hirsch C.N."/>
            <person name="Kimball J."/>
        </authorList>
    </citation>
    <scope>NUCLEOTIDE SEQUENCE</scope>
    <source>
        <tissue evidence="2">Fresh leaf tissue</tissue>
    </source>
</reference>
<gene>
    <name evidence="2" type="ORF">GUJ93_ZPchr0008g11931</name>
</gene>
<evidence type="ECO:0000313" key="3">
    <source>
        <dbReference type="Proteomes" id="UP000729402"/>
    </source>
</evidence>
<accession>A0A8J5RJT4</accession>
<sequence>MTRRNWARRRTWHGGARRKPRPCQARPFVAPNAFLCGNLGERRGGTGRGEGPGTAAHSGNLGHAKPFVGPNPSLCGNLGPQRWRVAQEGVRATGERSRRHARGRLGFRRPGASGAGGGPSDGRAAREWEGFGRAAREGGARVFRGGESGAGGVGATGERRGRVTH</sequence>
<dbReference type="Proteomes" id="UP000729402">
    <property type="component" value="Unassembled WGS sequence"/>
</dbReference>